<feature type="chain" id="PRO_5045661377" description="Lipoprotein" evidence="1">
    <location>
        <begin position="23"/>
        <end position="410"/>
    </location>
</feature>
<accession>A0ABY5J0S8</accession>
<reference evidence="2" key="1">
    <citation type="submission" date="2022-07" db="EMBL/GenBank/DDBJ databases">
        <title>Complete genome of Mycoplasma equigenitalium type strain T37.</title>
        <authorList>
            <person name="Spergser J."/>
        </authorList>
    </citation>
    <scope>NUCLEOTIDE SEQUENCE</scope>
    <source>
        <strain evidence="2">T37</strain>
    </source>
</reference>
<evidence type="ECO:0008006" key="4">
    <source>
        <dbReference type="Google" id="ProtNLM"/>
    </source>
</evidence>
<evidence type="ECO:0000313" key="3">
    <source>
        <dbReference type="Proteomes" id="UP001059576"/>
    </source>
</evidence>
<organism evidence="2 3">
    <name type="scientific">Mycoplasmopsis equigenitalium</name>
    <dbReference type="NCBI Taxonomy" id="114883"/>
    <lineage>
        <taxon>Bacteria</taxon>
        <taxon>Bacillati</taxon>
        <taxon>Mycoplasmatota</taxon>
        <taxon>Mycoplasmoidales</taxon>
        <taxon>Metamycoplasmataceae</taxon>
        <taxon>Mycoplasmopsis</taxon>
    </lineage>
</organism>
<name>A0ABY5J0S8_9BACT</name>
<dbReference type="EMBL" id="CP101808">
    <property type="protein sequence ID" value="UUD36860.1"/>
    <property type="molecule type" value="Genomic_DNA"/>
</dbReference>
<protein>
    <recommendedName>
        <fullName evidence="4">Lipoprotein</fullName>
    </recommendedName>
</protein>
<evidence type="ECO:0000256" key="1">
    <source>
        <dbReference type="SAM" id="SignalP"/>
    </source>
</evidence>
<dbReference type="Proteomes" id="UP001059576">
    <property type="component" value="Chromosome"/>
</dbReference>
<dbReference type="RefSeq" id="WP_129722952.1">
    <property type="nucleotide sequence ID" value="NZ_CP101808.1"/>
</dbReference>
<keyword evidence="3" id="KW-1185">Reference proteome</keyword>
<keyword evidence="1" id="KW-0732">Signal</keyword>
<sequence>MAKTTKLKLLLLSSLALTPVLANSCILKLDENLLAARKFANDNYFINLPKFEEVNKDATPQQIILSQDILKSKFLLVKEEFAKVQFKKWGANDKNVETMSFEDVFEVYNHYLKQTPYSINLYENYDKLFTKNSQGITSVGDFDIALPSNDVIFNYYFYKVRKLLDKVEDFDIAYKKLMKQLVAWRITINNKQKQGMMWALSPIQLTRNLKDATSNSPTDGTSLFKEVITDENLLEEFANDPEKFIVDHKDLLVDIEAIKNSDVQKSLRRLISVNIKNFGASQREVLRLVANLLFINGFSKMQVSYAIDTTKKELYYFLEAFNKTANSWVIYDVQQHIELLKTDPNAELKFLTALPSNWKRIVVSLDSSSDNYFATVLPTYYFGDTPTQKKENAKKLAESSKRVYENSMIK</sequence>
<proteinExistence type="predicted"/>
<evidence type="ECO:0000313" key="2">
    <source>
        <dbReference type="EMBL" id="UUD36860.1"/>
    </source>
</evidence>
<feature type="signal peptide" evidence="1">
    <location>
        <begin position="1"/>
        <end position="22"/>
    </location>
</feature>
<gene>
    <name evidence="2" type="ORF">NPA09_03100</name>
</gene>